<dbReference type="InterPro" id="IPR024082">
    <property type="entry name" value="PRODH_PutA_dom_II"/>
</dbReference>
<evidence type="ECO:0000259" key="7">
    <source>
        <dbReference type="Pfam" id="PF00171"/>
    </source>
</evidence>
<dbReference type="Pfam" id="PF01619">
    <property type="entry name" value="Pro_dh"/>
    <property type="match status" value="1"/>
</dbReference>
<feature type="active site" evidence="6">
    <location>
        <position position="838"/>
    </location>
</feature>
<comment type="cofactor">
    <cofactor evidence="5">
        <name>FAD</name>
        <dbReference type="ChEBI" id="CHEBI:57692"/>
    </cofactor>
</comment>
<keyword evidence="5" id="KW-0238">DNA-binding</keyword>
<dbReference type="Gene3D" id="3.40.309.10">
    <property type="entry name" value="Aldehyde Dehydrogenase, Chain A, domain 2"/>
    <property type="match status" value="1"/>
</dbReference>
<dbReference type="PROSITE" id="PS00070">
    <property type="entry name" value="ALDEHYDE_DEHYDR_CYS"/>
    <property type="match status" value="1"/>
</dbReference>
<keyword evidence="12" id="KW-1185">Reference proteome</keyword>
<comment type="catalytic activity">
    <reaction evidence="4 5">
        <text>L-glutamate 5-semialdehyde + NAD(+) + H2O = L-glutamate + NADH + 2 H(+)</text>
        <dbReference type="Rhea" id="RHEA:30235"/>
        <dbReference type="ChEBI" id="CHEBI:15377"/>
        <dbReference type="ChEBI" id="CHEBI:15378"/>
        <dbReference type="ChEBI" id="CHEBI:29985"/>
        <dbReference type="ChEBI" id="CHEBI:57540"/>
        <dbReference type="ChEBI" id="CHEBI:57945"/>
        <dbReference type="ChEBI" id="CHEBI:58066"/>
        <dbReference type="EC" id="1.2.1.88"/>
    </reaction>
</comment>
<evidence type="ECO:0000256" key="4">
    <source>
        <dbReference type="ARBA" id="ARBA00048142"/>
    </source>
</evidence>
<sequence>MIFAAPPQEKGPPDFAPLRRAYRMDETAAVEALLAEWSLDARTGAAIEDRARKLVKAVRRGRRGTGGLDAFLHEYELSSREGIVLMCLAEALLRIPDAGTMDDLIRDKIGPANWESHLGQSSSAFVNASTWGLMFSGRLLGSGDVEPSGLRRSFRGLMRRGGEPFIREAMRQAMRIMGKQFVMGRDIGEAIERAEEWEARGYRYSYDMLGEAARTREDAARYFKAYEDAIEAIGSAARGATVMERAGISVKLSALDPRYEEAQRADCVARIVPQVRSLALAAKDHNIGLTIDAEEADRLELQLEILKHVYLDPALDGWDGLGLALQAYQKRAPHAVDWLAELARTGGRRIMVRLVKGAYWDSEIKRSQEAGFPGYPVFTRKASTDLSYLVCARALLARRDRFHCQFATHNAHSVAAILAFAGDDKGGFEFQRLHGMGVPLYEEIVPEGTLGIPCRVYAPVGRHEDLLAYLVRRLLENGANTSFVNRIVDDKAPIEEIIADPTARVAKLTRKPHPGIPLPVDLYGAERKNSTGIDFSDPSVTAALAPEMERFAKRGWKAAPSLAAGKRGGKAAEIRDPSDNRRVVGEVVEADAAIAGRAADAAAGAAPDWNAVGGAKRAAILERLADLLEGRRAELMALLVREAGKTLPDAISEVREAADFCRYYAAGARRDFVAPVALPGPTGERNEIALAGRGVFLCISPWNFPLAIFTGQVAAALAAGNAVLAKPAEQTPLIAARAVALAHEAGVPAEVLQLLPGPGPEIGNALLAHPALAGVAFTGSTETAKLINRRLADRPGAILPLIAETGGQNAMLVDSSALAEQVIPDVVSSAFGSAGQRCSALRVLFVQDDVADRLIRMLEGAMAELKVGDPGLLETDIGPVIDREALGILEAHARRIAESAREIGRVRLGADCGHGTFFAPRAFEIEGIGVLEREVFGPVLHVVRFEIERLDAVLDAINGTGYGLTLGVHTRIDERAEHICRRLRVGNAYVNRNMVGAVVGVQPFGGEGLSGTGPKAGGPHYLHRFATERTLSVNITATGGNAGLLSLEEQDL</sequence>
<proteinExistence type="inferred from homology"/>
<dbReference type="InterPro" id="IPR016161">
    <property type="entry name" value="Ald_DH/histidinol_DH"/>
</dbReference>
<evidence type="ECO:0000259" key="9">
    <source>
        <dbReference type="Pfam" id="PF14850"/>
    </source>
</evidence>
<dbReference type="InterPro" id="IPR024089">
    <property type="entry name" value="PRODH_PutA_dom_I/II"/>
</dbReference>
<dbReference type="Pfam" id="PF14850">
    <property type="entry name" value="Pro_dh-DNA_bdg"/>
    <property type="match status" value="1"/>
</dbReference>
<dbReference type="InterPro" id="IPR050485">
    <property type="entry name" value="Proline_metab_enzyme"/>
</dbReference>
<dbReference type="InParanoid" id="A0A1Y5R8W6"/>
<dbReference type="FunCoup" id="A0A1Y5R8W6">
    <property type="interactions" value="266"/>
</dbReference>
<dbReference type="EC" id="1.2.1.88" evidence="5"/>
<comment type="pathway">
    <text evidence="1 5">Amino-acid degradation; L-proline degradation into L-glutamate; L-glutamate from L-proline: step 2/2.</text>
</comment>
<dbReference type="SUPFAM" id="SSF51730">
    <property type="entry name" value="FAD-linked oxidoreductase"/>
    <property type="match status" value="1"/>
</dbReference>
<dbReference type="FunFam" id="3.40.309.10:FF:000005">
    <property type="entry name" value="1-pyrroline-5-carboxylate dehydrogenase 1"/>
    <property type="match status" value="1"/>
</dbReference>
<keyword evidence="2 5" id="KW-0560">Oxidoreductase</keyword>
<dbReference type="PIRSF" id="PIRSF000197">
    <property type="entry name" value="Bifunct_PutA"/>
    <property type="match status" value="1"/>
</dbReference>
<evidence type="ECO:0000259" key="10">
    <source>
        <dbReference type="Pfam" id="PF18327"/>
    </source>
</evidence>
<dbReference type="GO" id="GO:0003842">
    <property type="term" value="F:L-glutamate gamma-semialdehyde dehydrogenase activity"/>
    <property type="evidence" value="ECO:0007669"/>
    <property type="project" value="UniProtKB-UniRule"/>
</dbReference>
<feature type="domain" description="Proline utilization A proline dehydrogenase N-terminal" evidence="10">
    <location>
        <begin position="18"/>
        <end position="59"/>
    </location>
</feature>
<comment type="pathway">
    <text evidence="5">Amino-acid degradation; L-proline degradation into L-glutamate; L-glutamate from L-proline: step 1/2.</text>
</comment>
<dbReference type="InterPro" id="IPR015590">
    <property type="entry name" value="Aldehyde_DH_dom"/>
</dbReference>
<evidence type="ECO:0000256" key="1">
    <source>
        <dbReference type="ARBA" id="ARBA00004786"/>
    </source>
</evidence>
<dbReference type="InterPro" id="IPR024090">
    <property type="entry name" value="PRODH_PutA_dom_I"/>
</dbReference>
<keyword evidence="3 5" id="KW-0520">NAD</keyword>
<dbReference type="Gene3D" id="3.20.20.220">
    <property type="match status" value="1"/>
</dbReference>
<keyword evidence="5" id="KW-0642">Proline metabolism</keyword>
<name>A0A1Y5R8W6_9PROT</name>
<dbReference type="InterPro" id="IPR029041">
    <property type="entry name" value="FAD-linked_oxidoreductase-like"/>
</dbReference>
<dbReference type="InterPro" id="IPR016163">
    <property type="entry name" value="Ald_DH_C"/>
</dbReference>
<dbReference type="Pfam" id="PF00171">
    <property type="entry name" value="Aldedh"/>
    <property type="match status" value="1"/>
</dbReference>
<dbReference type="Gene3D" id="1.20.5.460">
    <property type="entry name" value="Single helix bin"/>
    <property type="match status" value="1"/>
</dbReference>
<keyword evidence="5" id="KW-0274">FAD</keyword>
<dbReference type="EC" id="1.5.5.2" evidence="5"/>
<dbReference type="GO" id="GO:0004657">
    <property type="term" value="F:proline dehydrogenase activity"/>
    <property type="evidence" value="ECO:0007669"/>
    <property type="project" value="UniProtKB-UniRule"/>
</dbReference>
<dbReference type="GO" id="GO:0003677">
    <property type="term" value="F:DNA binding"/>
    <property type="evidence" value="ECO:0007669"/>
    <property type="project" value="UniProtKB-KW"/>
</dbReference>
<keyword evidence="5" id="KW-0805">Transcription regulation</keyword>
<reference evidence="11 12" key="1">
    <citation type="submission" date="2017-03" db="EMBL/GenBank/DDBJ databases">
        <authorList>
            <person name="Afonso C.L."/>
            <person name="Miller P.J."/>
            <person name="Scott M.A."/>
            <person name="Spackman E."/>
            <person name="Goraichik I."/>
            <person name="Dimitrov K.M."/>
            <person name="Suarez D.L."/>
            <person name="Swayne D.E."/>
        </authorList>
    </citation>
    <scope>NUCLEOTIDE SEQUENCE [LARGE SCALE GENOMIC DNA]</scope>
    <source>
        <strain evidence="11 12">CECT 7691</strain>
    </source>
</reference>
<dbReference type="NCBIfam" id="TIGR01238">
    <property type="entry name" value="D1pyr5carbox3"/>
    <property type="match status" value="1"/>
</dbReference>
<accession>A0A1Y5R8W6</accession>
<dbReference type="InterPro" id="IPR016162">
    <property type="entry name" value="Ald_DH_N"/>
</dbReference>
<keyword evidence="5" id="KW-0678">Repressor</keyword>
<dbReference type="Proteomes" id="UP000193200">
    <property type="component" value="Unassembled WGS sequence"/>
</dbReference>
<evidence type="ECO:0000313" key="12">
    <source>
        <dbReference type="Proteomes" id="UP000193200"/>
    </source>
</evidence>
<dbReference type="Pfam" id="PF18327">
    <property type="entry name" value="PRODH"/>
    <property type="match status" value="1"/>
</dbReference>
<feature type="domain" description="Proline dehydrogenase PutA" evidence="9">
    <location>
        <begin position="68"/>
        <end position="181"/>
    </location>
</feature>
<feature type="domain" description="Aldehyde dehydrogenase" evidence="7">
    <location>
        <begin position="570"/>
        <end position="1028"/>
    </location>
</feature>
<organism evidence="11 12">
    <name type="scientific">Oceanibacterium hippocampi</name>
    <dbReference type="NCBI Taxonomy" id="745714"/>
    <lineage>
        <taxon>Bacteria</taxon>
        <taxon>Pseudomonadati</taxon>
        <taxon>Pseudomonadota</taxon>
        <taxon>Alphaproteobacteria</taxon>
        <taxon>Sneathiellales</taxon>
        <taxon>Sneathiellaceae</taxon>
        <taxon>Oceanibacterium</taxon>
    </lineage>
</organism>
<dbReference type="InterPro" id="IPR041349">
    <property type="entry name" value="PRODH"/>
</dbReference>
<comment type="function">
    <text evidence="5">Oxidizes proline to glutamate for use as a carbon and nitrogen source.</text>
</comment>
<dbReference type="GO" id="GO:0003700">
    <property type="term" value="F:DNA-binding transcription factor activity"/>
    <property type="evidence" value="ECO:0007669"/>
    <property type="project" value="InterPro"/>
</dbReference>
<evidence type="ECO:0000259" key="8">
    <source>
        <dbReference type="Pfam" id="PF01619"/>
    </source>
</evidence>
<dbReference type="SUPFAM" id="SSF81935">
    <property type="entry name" value="N-terminal domain of bifunctional PutA protein"/>
    <property type="match status" value="1"/>
</dbReference>
<dbReference type="Gene3D" id="3.40.605.10">
    <property type="entry name" value="Aldehyde Dehydrogenase, Chain A, domain 1"/>
    <property type="match status" value="1"/>
</dbReference>
<keyword evidence="5" id="KW-0285">Flavoprotein</keyword>
<dbReference type="GO" id="GO:0010133">
    <property type="term" value="P:L-proline catabolic process to L-glutamate"/>
    <property type="evidence" value="ECO:0007669"/>
    <property type="project" value="UniProtKB-UniRule"/>
</dbReference>
<keyword evidence="5" id="KW-0804">Transcription</keyword>
<feature type="active site" evidence="6">
    <location>
        <position position="804"/>
    </location>
</feature>
<evidence type="ECO:0000313" key="11">
    <source>
        <dbReference type="EMBL" id="SLN11482.1"/>
    </source>
</evidence>
<comment type="catalytic activity">
    <reaction evidence="5">
        <text>L-proline + a quinone = (S)-1-pyrroline-5-carboxylate + a quinol + H(+)</text>
        <dbReference type="Rhea" id="RHEA:23784"/>
        <dbReference type="ChEBI" id="CHEBI:15378"/>
        <dbReference type="ChEBI" id="CHEBI:17388"/>
        <dbReference type="ChEBI" id="CHEBI:24646"/>
        <dbReference type="ChEBI" id="CHEBI:60039"/>
        <dbReference type="ChEBI" id="CHEBI:132124"/>
        <dbReference type="EC" id="1.5.5.2"/>
    </reaction>
</comment>
<dbReference type="UniPathway" id="UPA00261">
    <property type="reaction ID" value="UER00373"/>
</dbReference>
<evidence type="ECO:0000256" key="3">
    <source>
        <dbReference type="ARBA" id="ARBA00023027"/>
    </source>
</evidence>
<dbReference type="RefSeq" id="WP_085881466.1">
    <property type="nucleotide sequence ID" value="NZ_FWFR01000001.1"/>
</dbReference>
<dbReference type="EMBL" id="FWFR01000001">
    <property type="protein sequence ID" value="SLN11482.1"/>
    <property type="molecule type" value="Genomic_DNA"/>
</dbReference>
<dbReference type="InterPro" id="IPR002872">
    <property type="entry name" value="Proline_DH_dom"/>
</dbReference>
<dbReference type="SUPFAM" id="SSF53720">
    <property type="entry name" value="ALDH-like"/>
    <property type="match status" value="1"/>
</dbReference>
<dbReference type="Gene3D" id="1.20.5.550">
    <property type="entry name" value="Single Helix bin"/>
    <property type="match status" value="1"/>
</dbReference>
<evidence type="ECO:0000256" key="2">
    <source>
        <dbReference type="ARBA" id="ARBA00023002"/>
    </source>
</evidence>
<dbReference type="InterPro" id="IPR025703">
    <property type="entry name" value="Bifunct_PutA"/>
</dbReference>
<dbReference type="InterPro" id="IPR016160">
    <property type="entry name" value="Ald_DH_CS_CYS"/>
</dbReference>
<gene>
    <name evidence="11" type="primary">putA</name>
    <name evidence="11" type="ORF">OCH7691_00091</name>
</gene>
<comment type="similarity">
    <text evidence="5">In the N-terminal section; belongs to the proline dehydrogenase family.</text>
</comment>
<dbReference type="AlphaFoldDB" id="A0A1Y5R8W6"/>
<evidence type="ECO:0000256" key="5">
    <source>
        <dbReference type="PIRNR" id="PIRNR000197"/>
    </source>
</evidence>
<dbReference type="PANTHER" id="PTHR42862">
    <property type="entry name" value="DELTA-1-PYRROLINE-5-CARBOXYLATE DEHYDROGENASE 1, ISOFORM A-RELATED"/>
    <property type="match status" value="1"/>
</dbReference>
<comment type="similarity">
    <text evidence="5">In the C-terminal section; belongs to the aldehyde dehydrogenase family.</text>
</comment>
<dbReference type="PANTHER" id="PTHR42862:SF1">
    <property type="entry name" value="DELTA-1-PYRROLINE-5-CARBOXYLATE DEHYDROGENASE 2, ISOFORM A-RELATED"/>
    <property type="match status" value="1"/>
</dbReference>
<evidence type="ECO:0000256" key="6">
    <source>
        <dbReference type="PIRSR" id="PIRSR000197-1"/>
    </source>
</evidence>
<dbReference type="NCBIfam" id="NF008869">
    <property type="entry name" value="PRK11904.1"/>
    <property type="match status" value="1"/>
</dbReference>
<feature type="domain" description="Proline dehydrogenase" evidence="8">
    <location>
        <begin position="191"/>
        <end position="486"/>
    </location>
</feature>
<dbReference type="GO" id="GO:0009898">
    <property type="term" value="C:cytoplasmic side of plasma membrane"/>
    <property type="evidence" value="ECO:0007669"/>
    <property type="project" value="TreeGrafter"/>
</dbReference>
<dbReference type="InterPro" id="IPR005933">
    <property type="entry name" value="PutA_C"/>
</dbReference>
<protein>
    <recommendedName>
        <fullName evidence="5">Bifunctional protein PutA</fullName>
    </recommendedName>
    <domain>
        <recommendedName>
            <fullName evidence="5">Proline dehydrogenase</fullName>
            <ecNumber evidence="5">1.5.5.2</ecNumber>
        </recommendedName>
        <alternativeName>
            <fullName evidence="5">Proline oxidase</fullName>
        </alternativeName>
    </domain>
    <domain>
        <recommendedName>
            <fullName evidence="5">Delta-1-pyrroline-5-carboxylate dehydrogenase</fullName>
            <shortName evidence="5">P5C dehydrogenase</shortName>
            <ecNumber evidence="5">1.2.1.88</ecNumber>
        </recommendedName>
        <alternativeName>
            <fullName evidence="5">L-glutamate gamma-semialdehyde dehydrogenase</fullName>
        </alternativeName>
    </domain>
</protein>
<dbReference type="OrthoDB" id="9812625at2"/>
<dbReference type="CDD" id="cd07125">
    <property type="entry name" value="ALDH_PutA-P5CDH"/>
    <property type="match status" value="1"/>
</dbReference>